<proteinExistence type="predicted"/>
<accession>A0ABV8DPQ6</accession>
<dbReference type="EMBL" id="JBHSAX010000006">
    <property type="protein sequence ID" value="MFC3961641.1"/>
    <property type="molecule type" value="Genomic_DNA"/>
</dbReference>
<organism evidence="1 2">
    <name type="scientific">Nocardia jiangsuensis</name>
    <dbReference type="NCBI Taxonomy" id="1691563"/>
    <lineage>
        <taxon>Bacteria</taxon>
        <taxon>Bacillati</taxon>
        <taxon>Actinomycetota</taxon>
        <taxon>Actinomycetes</taxon>
        <taxon>Mycobacteriales</taxon>
        <taxon>Nocardiaceae</taxon>
        <taxon>Nocardia</taxon>
    </lineage>
</organism>
<gene>
    <name evidence="1" type="ORF">ACFO0B_06535</name>
</gene>
<dbReference type="RefSeq" id="WP_378611400.1">
    <property type="nucleotide sequence ID" value="NZ_JBHSAX010000006.1"/>
</dbReference>
<keyword evidence="2" id="KW-1185">Reference proteome</keyword>
<evidence type="ECO:0000313" key="2">
    <source>
        <dbReference type="Proteomes" id="UP001595696"/>
    </source>
</evidence>
<reference evidence="2" key="1">
    <citation type="journal article" date="2019" name="Int. J. Syst. Evol. Microbiol.">
        <title>The Global Catalogue of Microorganisms (GCM) 10K type strain sequencing project: providing services to taxonomists for standard genome sequencing and annotation.</title>
        <authorList>
            <consortium name="The Broad Institute Genomics Platform"/>
            <consortium name="The Broad Institute Genome Sequencing Center for Infectious Disease"/>
            <person name="Wu L."/>
            <person name="Ma J."/>
        </authorList>
    </citation>
    <scope>NUCLEOTIDE SEQUENCE [LARGE SCALE GENOMIC DNA]</scope>
    <source>
        <strain evidence="2">CGMCC 4.7330</strain>
    </source>
</reference>
<evidence type="ECO:0008006" key="3">
    <source>
        <dbReference type="Google" id="ProtNLM"/>
    </source>
</evidence>
<name>A0ABV8DPQ6_9NOCA</name>
<comment type="caution">
    <text evidence="1">The sequence shown here is derived from an EMBL/GenBank/DDBJ whole genome shotgun (WGS) entry which is preliminary data.</text>
</comment>
<protein>
    <recommendedName>
        <fullName evidence="3">Flavodoxin-like protein</fullName>
    </recommendedName>
</protein>
<evidence type="ECO:0000313" key="1">
    <source>
        <dbReference type="EMBL" id="MFC3961641.1"/>
    </source>
</evidence>
<dbReference type="Proteomes" id="UP001595696">
    <property type="component" value="Unassembled WGS sequence"/>
</dbReference>
<sequence>MSTRAIGVIYTTVSSDRAGAEATITTLARGLDVELQTVLVLEPGTYMPTTLVLTTLRERGASTVIAPSPDHLAGIDNAVTLIADVITPEGMVARREFRC</sequence>